<dbReference type="PROSITE" id="PS50181">
    <property type="entry name" value="FBOX"/>
    <property type="match status" value="1"/>
</dbReference>
<keyword evidence="3" id="KW-1185">Reference proteome</keyword>
<evidence type="ECO:0000313" key="2">
    <source>
        <dbReference type="EMBL" id="KHN71208.1"/>
    </source>
</evidence>
<dbReference type="EMBL" id="JPKZ01022571">
    <property type="protein sequence ID" value="KHN71208.1"/>
    <property type="molecule type" value="Genomic_DNA"/>
</dbReference>
<sequence length="125" mass="14501">MLHKLPPELRLIILANCDFLSLLKLRQVSSRYRLLAEDELRTRKCLDVTTDYFGIFFDCHCTFDTHDAIYLEKLIDFVRAYMPQLSELSLRYCPAVLTLANLIQVCFIAENVVSDGRSNQRNIAI</sequence>
<protein>
    <recommendedName>
        <fullName evidence="1">F-box domain-containing protein</fullName>
    </recommendedName>
</protein>
<dbReference type="InterPro" id="IPR036047">
    <property type="entry name" value="F-box-like_dom_sf"/>
</dbReference>
<proteinExistence type="predicted"/>
<evidence type="ECO:0000259" key="1">
    <source>
        <dbReference type="PROSITE" id="PS50181"/>
    </source>
</evidence>
<dbReference type="InterPro" id="IPR001810">
    <property type="entry name" value="F-box_dom"/>
</dbReference>
<organism evidence="2 3">
    <name type="scientific">Toxocara canis</name>
    <name type="common">Canine roundworm</name>
    <dbReference type="NCBI Taxonomy" id="6265"/>
    <lineage>
        <taxon>Eukaryota</taxon>
        <taxon>Metazoa</taxon>
        <taxon>Ecdysozoa</taxon>
        <taxon>Nematoda</taxon>
        <taxon>Chromadorea</taxon>
        <taxon>Rhabditida</taxon>
        <taxon>Spirurina</taxon>
        <taxon>Ascaridomorpha</taxon>
        <taxon>Ascaridoidea</taxon>
        <taxon>Toxocaridae</taxon>
        <taxon>Toxocara</taxon>
    </lineage>
</organism>
<dbReference type="Proteomes" id="UP000031036">
    <property type="component" value="Unassembled WGS sequence"/>
</dbReference>
<name>A0A0B2UP96_TOXCA</name>
<gene>
    <name evidence="2" type="ORF">Tcan_02416</name>
</gene>
<dbReference type="AlphaFoldDB" id="A0A0B2UP96"/>
<comment type="caution">
    <text evidence="2">The sequence shown here is derived from an EMBL/GenBank/DDBJ whole genome shotgun (WGS) entry which is preliminary data.</text>
</comment>
<dbReference type="SUPFAM" id="SSF81383">
    <property type="entry name" value="F-box domain"/>
    <property type="match status" value="1"/>
</dbReference>
<accession>A0A0B2UP96</accession>
<evidence type="ECO:0000313" key="3">
    <source>
        <dbReference type="Proteomes" id="UP000031036"/>
    </source>
</evidence>
<dbReference type="Gene3D" id="1.20.1280.50">
    <property type="match status" value="1"/>
</dbReference>
<reference evidence="2 3" key="1">
    <citation type="submission" date="2014-11" db="EMBL/GenBank/DDBJ databases">
        <title>Genetic blueprint of the zoonotic pathogen Toxocara canis.</title>
        <authorList>
            <person name="Zhu X.-Q."/>
            <person name="Korhonen P.K."/>
            <person name="Cai H."/>
            <person name="Young N.D."/>
            <person name="Nejsum P."/>
            <person name="von Samson-Himmelstjerna G."/>
            <person name="Boag P.R."/>
            <person name="Tan P."/>
            <person name="Li Q."/>
            <person name="Min J."/>
            <person name="Yang Y."/>
            <person name="Wang X."/>
            <person name="Fang X."/>
            <person name="Hall R.S."/>
            <person name="Hofmann A."/>
            <person name="Sternberg P.W."/>
            <person name="Jex A.R."/>
            <person name="Gasser R.B."/>
        </authorList>
    </citation>
    <scope>NUCLEOTIDE SEQUENCE [LARGE SCALE GENOMIC DNA]</scope>
    <source>
        <strain evidence="2">PN_DK_2014</strain>
    </source>
</reference>
<feature type="domain" description="F-box" evidence="1">
    <location>
        <begin position="1"/>
        <end position="45"/>
    </location>
</feature>
<dbReference type="Pfam" id="PF00646">
    <property type="entry name" value="F-box"/>
    <property type="match status" value="1"/>
</dbReference>
<dbReference type="OrthoDB" id="5807377at2759"/>